<protein>
    <submittedName>
        <fullName evidence="1">Uncharacterized protein</fullName>
    </submittedName>
</protein>
<proteinExistence type="predicted"/>
<accession>A0ABS0UAN9</accession>
<dbReference type="RefSeq" id="WP_198691444.1">
    <property type="nucleotide sequence ID" value="NZ_CAWPUD010000078.1"/>
</dbReference>
<dbReference type="EMBL" id="JACOII010000076">
    <property type="protein sequence ID" value="MBI6550702.1"/>
    <property type="molecule type" value="Genomic_DNA"/>
</dbReference>
<sequence>MKFEELPEDVRTAAIEVYKEIAIRESCLASNEYKAEQTARLENLAESLVKGFSKLTES</sequence>
<reference evidence="1 2" key="1">
    <citation type="submission" date="2020-08" db="EMBL/GenBank/DDBJ databases">
        <title>Description of Xenorhabdus lircayensis sp. nov., the symbiotic bacterium associated with the entomopathogenic nematode Steirnernema unicornum.</title>
        <authorList>
            <person name="Castaneda-Alvarez C."/>
            <person name="Prodan S."/>
            <person name="Zamorano A."/>
            <person name="San-Blas E."/>
            <person name="Aballay E."/>
        </authorList>
    </citation>
    <scope>NUCLEOTIDE SEQUENCE [LARGE SCALE GENOMIC DNA]</scope>
    <source>
        <strain evidence="1 2">VLS</strain>
    </source>
</reference>
<evidence type="ECO:0000313" key="1">
    <source>
        <dbReference type="EMBL" id="MBI6550702.1"/>
    </source>
</evidence>
<comment type="caution">
    <text evidence="1">The sequence shown here is derived from an EMBL/GenBank/DDBJ whole genome shotgun (WGS) entry which is preliminary data.</text>
</comment>
<organism evidence="1 2">
    <name type="scientific">Xenorhabdus lircayensis</name>
    <dbReference type="NCBI Taxonomy" id="2763499"/>
    <lineage>
        <taxon>Bacteria</taxon>
        <taxon>Pseudomonadati</taxon>
        <taxon>Pseudomonadota</taxon>
        <taxon>Gammaproteobacteria</taxon>
        <taxon>Enterobacterales</taxon>
        <taxon>Morganellaceae</taxon>
        <taxon>Xenorhabdus</taxon>
    </lineage>
</organism>
<evidence type="ECO:0000313" key="2">
    <source>
        <dbReference type="Proteomes" id="UP000696184"/>
    </source>
</evidence>
<gene>
    <name evidence="1" type="ORF">H8A87_18940</name>
</gene>
<dbReference type="Proteomes" id="UP000696184">
    <property type="component" value="Unassembled WGS sequence"/>
</dbReference>
<keyword evidence="2" id="KW-1185">Reference proteome</keyword>
<name>A0ABS0UAN9_9GAMM</name>